<dbReference type="AlphaFoldDB" id="A0A076ECL8"/>
<evidence type="ECO:0000256" key="1">
    <source>
        <dbReference type="SAM" id="Phobius"/>
    </source>
</evidence>
<gene>
    <name evidence="2" type="ORF">EP51_05385</name>
</gene>
<dbReference type="EMBL" id="CP008947">
    <property type="protein sequence ID" value="AII04065.1"/>
    <property type="molecule type" value="Genomic_DNA"/>
</dbReference>
<feature type="transmembrane region" description="Helical" evidence="1">
    <location>
        <begin position="44"/>
        <end position="63"/>
    </location>
</feature>
<dbReference type="RefSeq" id="WP_037227642.1">
    <property type="nucleotide sequence ID" value="NZ_CP008947.1"/>
</dbReference>
<name>A0A076ECL8_RHOOP</name>
<evidence type="ECO:0000313" key="2">
    <source>
        <dbReference type="EMBL" id="AII04065.1"/>
    </source>
</evidence>
<sequence length="67" mass="6817">MHPSLPMKQRIPGGTERFTQPIIGAGASLSVAMPAWTVTNSLTATAAIVAATFAGLIAAAVMLRPSP</sequence>
<keyword evidence="1" id="KW-0812">Transmembrane</keyword>
<evidence type="ECO:0000313" key="3">
    <source>
        <dbReference type="Proteomes" id="UP000028488"/>
    </source>
</evidence>
<protein>
    <submittedName>
        <fullName evidence="2">Uncharacterized protein</fullName>
    </submittedName>
</protein>
<accession>A0A076ECL8</accession>
<reference evidence="2 3" key="1">
    <citation type="submission" date="2014-07" db="EMBL/GenBank/DDBJ databases">
        <title>Genome Sequence of Rhodococcus opacus Strain R7, a Biodegrader of Mono- and Polycyclic Aromatic Hydrocarbons.</title>
        <authorList>
            <person name="Di Gennaro P."/>
            <person name="Zampolli J."/>
            <person name="Presti I."/>
            <person name="Cappelletti M."/>
            <person name="D'Ursi P."/>
            <person name="Orro A."/>
            <person name="Mezzelani A."/>
            <person name="Milanesi L."/>
        </authorList>
    </citation>
    <scope>NUCLEOTIDE SEQUENCE [LARGE SCALE GENOMIC DNA]</scope>
    <source>
        <strain evidence="2 3">R7</strain>
    </source>
</reference>
<proteinExistence type="predicted"/>
<organism evidence="2 3">
    <name type="scientific">Rhodococcus opacus</name>
    <name type="common">Nocardia opaca</name>
    <dbReference type="NCBI Taxonomy" id="37919"/>
    <lineage>
        <taxon>Bacteria</taxon>
        <taxon>Bacillati</taxon>
        <taxon>Actinomycetota</taxon>
        <taxon>Actinomycetes</taxon>
        <taxon>Mycobacteriales</taxon>
        <taxon>Nocardiaceae</taxon>
        <taxon>Rhodococcus</taxon>
    </lineage>
</organism>
<keyword evidence="1" id="KW-0472">Membrane</keyword>
<keyword evidence="1" id="KW-1133">Transmembrane helix</keyword>
<dbReference type="Proteomes" id="UP000028488">
    <property type="component" value="Chromosome"/>
</dbReference>